<reference evidence="2 5" key="4">
    <citation type="journal article" date="2024" name="Microbiol. Resour. Announc.">
        <title>Genome annotations for the ascomycete fungi Trichoderma harzianum, Trichoderma aggressivum, and Purpureocillium lilacinum.</title>
        <authorList>
            <person name="Beijen E.P.W."/>
            <person name="Ohm R.A."/>
        </authorList>
    </citation>
    <scope>NUCLEOTIDE SEQUENCE [LARGE SCALE GENOMIC DNA]</scope>
    <source>
        <strain evidence="2 5">CBS 150709</strain>
    </source>
</reference>
<evidence type="ECO:0000313" key="3">
    <source>
        <dbReference type="EMBL" id="PWI71676.1"/>
    </source>
</evidence>
<name>A0A2U3EAY1_PURLI</name>
<gene>
    <name evidence="3" type="ORF">PCL_11770</name>
    <name evidence="2" type="ORF">Purlil1_6391</name>
</gene>
<accession>A0A2U3EAY1</accession>
<dbReference type="Proteomes" id="UP000245956">
    <property type="component" value="Unassembled WGS sequence"/>
</dbReference>
<feature type="region of interest" description="Disordered" evidence="1">
    <location>
        <begin position="1"/>
        <end position="106"/>
    </location>
</feature>
<protein>
    <submittedName>
        <fullName evidence="3">Uncharacterized protein</fullName>
    </submittedName>
</protein>
<reference evidence="3 4" key="2">
    <citation type="journal article" date="2016" name="Front. Microbiol.">
        <title>Genome and transcriptome sequences reveal the specific parasitism of the nematophagous Purpureocillium lilacinum 36-1.</title>
        <authorList>
            <person name="Xie J."/>
            <person name="Li S."/>
            <person name="Mo C."/>
            <person name="Xiao X."/>
            <person name="Peng D."/>
            <person name="Wang G."/>
            <person name="Xiao Y."/>
        </authorList>
    </citation>
    <scope>NUCLEOTIDE SEQUENCE [LARGE SCALE GENOMIC DNA]</scope>
    <source>
        <strain evidence="3 4">36-1</strain>
    </source>
</reference>
<comment type="caution">
    <text evidence="3">The sequence shown here is derived from an EMBL/GenBank/DDBJ whole genome shotgun (WGS) entry which is preliminary data.</text>
</comment>
<evidence type="ECO:0000256" key="1">
    <source>
        <dbReference type="SAM" id="MobiDB-lite"/>
    </source>
</evidence>
<evidence type="ECO:0000313" key="2">
    <source>
        <dbReference type="EMBL" id="KAK4089402.1"/>
    </source>
</evidence>
<dbReference type="Proteomes" id="UP001287286">
    <property type="component" value="Unassembled WGS sequence"/>
</dbReference>
<dbReference type="EMBL" id="JAWRVI010000020">
    <property type="protein sequence ID" value="KAK4089402.1"/>
    <property type="molecule type" value="Genomic_DNA"/>
</dbReference>
<evidence type="ECO:0000313" key="4">
    <source>
        <dbReference type="Proteomes" id="UP000245956"/>
    </source>
</evidence>
<keyword evidence="5" id="KW-1185">Reference proteome</keyword>
<dbReference type="AlphaFoldDB" id="A0A2U3EAY1"/>
<organism evidence="3 4">
    <name type="scientific">Purpureocillium lilacinum</name>
    <name type="common">Paecilomyces lilacinus</name>
    <dbReference type="NCBI Taxonomy" id="33203"/>
    <lineage>
        <taxon>Eukaryota</taxon>
        <taxon>Fungi</taxon>
        <taxon>Dikarya</taxon>
        <taxon>Ascomycota</taxon>
        <taxon>Pezizomycotina</taxon>
        <taxon>Sordariomycetes</taxon>
        <taxon>Hypocreomycetidae</taxon>
        <taxon>Hypocreales</taxon>
        <taxon>Ophiocordycipitaceae</taxon>
        <taxon>Purpureocillium</taxon>
    </lineage>
</organism>
<dbReference type="EMBL" id="LCWV01000007">
    <property type="protein sequence ID" value="PWI71676.1"/>
    <property type="molecule type" value="Genomic_DNA"/>
</dbReference>
<reference evidence="3" key="1">
    <citation type="submission" date="2015-05" db="EMBL/GenBank/DDBJ databases">
        <authorList>
            <person name="Wang D.B."/>
            <person name="Wang M."/>
        </authorList>
    </citation>
    <scope>NUCLEOTIDE SEQUENCE</scope>
    <source>
        <strain evidence="3">36-1</strain>
    </source>
</reference>
<proteinExistence type="predicted"/>
<sequence length="106" mass="11045">MVQGTSPGAPMGTMPRRELPPCPGPITTCVTSRRQSPLHARNTHGGPRYPISRSTKSLTVPPLEGVGDGGGSASATDPSPDRSLLLDANCDHNGLYPKGSEANIRD</sequence>
<reference evidence="2" key="3">
    <citation type="submission" date="2023-11" db="EMBL/GenBank/DDBJ databases">
        <authorList>
            <person name="Beijen E."/>
            <person name="Ohm R.A."/>
        </authorList>
    </citation>
    <scope>NUCLEOTIDE SEQUENCE</scope>
    <source>
        <strain evidence="2">CBS 150709</strain>
    </source>
</reference>
<evidence type="ECO:0000313" key="5">
    <source>
        <dbReference type="Proteomes" id="UP001287286"/>
    </source>
</evidence>